<evidence type="ECO:0000256" key="3">
    <source>
        <dbReference type="ARBA" id="ARBA00022840"/>
    </source>
</evidence>
<keyword evidence="7" id="KW-1185">Reference proteome</keyword>
<dbReference type="NCBIfam" id="TIGR02727">
    <property type="entry name" value="MTHFS_bact"/>
    <property type="match status" value="1"/>
</dbReference>
<feature type="binding site" evidence="4">
    <location>
        <begin position="132"/>
        <end position="140"/>
    </location>
    <ligand>
        <name>ATP</name>
        <dbReference type="ChEBI" id="CHEBI:30616"/>
    </ligand>
</feature>
<dbReference type="Gene3D" id="3.40.50.10420">
    <property type="entry name" value="NagB/RpiA/CoA transferase-like"/>
    <property type="match status" value="1"/>
</dbReference>
<dbReference type="GO" id="GO:0009396">
    <property type="term" value="P:folic acid-containing compound biosynthetic process"/>
    <property type="evidence" value="ECO:0007669"/>
    <property type="project" value="TreeGrafter"/>
</dbReference>
<keyword evidence="5" id="KW-0479">Metal-binding</keyword>
<reference evidence="6 7" key="1">
    <citation type="submission" date="2019-03" db="EMBL/GenBank/DDBJ databases">
        <title>Genomic Encyclopedia of Type Strains, Phase IV (KMG-IV): sequencing the most valuable type-strain genomes for metagenomic binning, comparative biology and taxonomic classification.</title>
        <authorList>
            <person name="Goeker M."/>
        </authorList>
    </citation>
    <scope>NUCLEOTIDE SEQUENCE [LARGE SCALE GENOMIC DNA]</scope>
    <source>
        <strain evidence="6 7">DSM 14836</strain>
    </source>
</reference>
<dbReference type="RefSeq" id="WP_132793296.1">
    <property type="nucleotide sequence ID" value="NZ_SLXM01000001.1"/>
</dbReference>
<dbReference type="OrthoDB" id="9801938at2"/>
<evidence type="ECO:0000256" key="5">
    <source>
        <dbReference type="RuleBase" id="RU361279"/>
    </source>
</evidence>
<dbReference type="Pfam" id="PF01812">
    <property type="entry name" value="5-FTHF_cyc-lig"/>
    <property type="match status" value="1"/>
</dbReference>
<dbReference type="GO" id="GO:0005524">
    <property type="term" value="F:ATP binding"/>
    <property type="evidence" value="ECO:0007669"/>
    <property type="project" value="UniProtKB-KW"/>
</dbReference>
<organism evidence="6 7">
    <name type="scientific">Tenacibaculum skagerrakense</name>
    <dbReference type="NCBI Taxonomy" id="186571"/>
    <lineage>
        <taxon>Bacteria</taxon>
        <taxon>Pseudomonadati</taxon>
        <taxon>Bacteroidota</taxon>
        <taxon>Flavobacteriia</taxon>
        <taxon>Flavobacteriales</taxon>
        <taxon>Flavobacteriaceae</taxon>
        <taxon>Tenacibaculum</taxon>
    </lineage>
</organism>
<keyword evidence="5" id="KW-0460">Magnesium</keyword>
<dbReference type="PANTHER" id="PTHR23407">
    <property type="entry name" value="ATPASE INHIBITOR/5-FORMYLTETRAHYDROFOLATE CYCLO-LIGASE"/>
    <property type="match status" value="1"/>
</dbReference>
<dbReference type="Proteomes" id="UP000294564">
    <property type="component" value="Unassembled WGS sequence"/>
</dbReference>
<dbReference type="PIRSF" id="PIRSF006806">
    <property type="entry name" value="FTHF_cligase"/>
    <property type="match status" value="1"/>
</dbReference>
<dbReference type="GO" id="GO:0046872">
    <property type="term" value="F:metal ion binding"/>
    <property type="evidence" value="ECO:0007669"/>
    <property type="project" value="UniProtKB-KW"/>
</dbReference>
<accession>A0A4R2P1A2</accession>
<evidence type="ECO:0000256" key="1">
    <source>
        <dbReference type="ARBA" id="ARBA00010638"/>
    </source>
</evidence>
<dbReference type="AlphaFoldDB" id="A0A4R2P1A2"/>
<proteinExistence type="inferred from homology"/>
<sequence>MNKSELRKLYKQKRRELSEDEIMKLQERMYAKIFKLDFSEVQNIHVFLPIERQKEINTYPIIAFLRSKNKNIIVSKSDFNTATLTHFILEKDTVLQTNEYGIPEPENATEINVKDIDLVFVPLLISDEKNYRVGYGKGFYDRFLSTCKSSVKTIGLNFFEPVAKILDINEFDVPLDIMITP</sequence>
<dbReference type="GO" id="GO:0030272">
    <property type="term" value="F:5-formyltetrahydrofolate cyclo-ligase activity"/>
    <property type="evidence" value="ECO:0007669"/>
    <property type="project" value="UniProtKB-EC"/>
</dbReference>
<gene>
    <name evidence="6" type="ORF">EV195_101627</name>
</gene>
<comment type="catalytic activity">
    <reaction evidence="5">
        <text>(6S)-5-formyl-5,6,7,8-tetrahydrofolate + ATP = (6R)-5,10-methenyltetrahydrofolate + ADP + phosphate</text>
        <dbReference type="Rhea" id="RHEA:10488"/>
        <dbReference type="ChEBI" id="CHEBI:30616"/>
        <dbReference type="ChEBI" id="CHEBI:43474"/>
        <dbReference type="ChEBI" id="CHEBI:57455"/>
        <dbReference type="ChEBI" id="CHEBI:57457"/>
        <dbReference type="ChEBI" id="CHEBI:456216"/>
        <dbReference type="EC" id="6.3.3.2"/>
    </reaction>
</comment>
<dbReference type="InterPro" id="IPR024185">
    <property type="entry name" value="FTHF_cligase-like_sf"/>
</dbReference>
<feature type="binding site" evidence="4">
    <location>
        <position position="55"/>
    </location>
    <ligand>
        <name>substrate</name>
    </ligand>
</feature>
<protein>
    <recommendedName>
        <fullName evidence="5">5-formyltetrahydrofolate cyclo-ligase</fullName>
        <ecNumber evidence="5">6.3.3.2</ecNumber>
    </recommendedName>
</protein>
<dbReference type="EMBL" id="SLXM01000001">
    <property type="protein sequence ID" value="TCP28449.1"/>
    <property type="molecule type" value="Genomic_DNA"/>
</dbReference>
<dbReference type="PANTHER" id="PTHR23407:SF1">
    <property type="entry name" value="5-FORMYLTETRAHYDROFOLATE CYCLO-LIGASE"/>
    <property type="match status" value="1"/>
</dbReference>
<dbReference type="InterPro" id="IPR037171">
    <property type="entry name" value="NagB/RpiA_transferase-like"/>
</dbReference>
<evidence type="ECO:0000313" key="7">
    <source>
        <dbReference type="Proteomes" id="UP000294564"/>
    </source>
</evidence>
<keyword evidence="3 4" id="KW-0067">ATP-binding</keyword>
<evidence type="ECO:0000256" key="4">
    <source>
        <dbReference type="PIRSR" id="PIRSR006806-1"/>
    </source>
</evidence>
<comment type="cofactor">
    <cofactor evidence="5">
        <name>Mg(2+)</name>
        <dbReference type="ChEBI" id="CHEBI:18420"/>
    </cofactor>
</comment>
<keyword evidence="2 4" id="KW-0547">Nucleotide-binding</keyword>
<keyword evidence="6" id="KW-0436">Ligase</keyword>
<comment type="caution">
    <text evidence="6">The sequence shown here is derived from an EMBL/GenBank/DDBJ whole genome shotgun (WGS) entry which is preliminary data.</text>
</comment>
<dbReference type="GO" id="GO:0035999">
    <property type="term" value="P:tetrahydrofolate interconversion"/>
    <property type="evidence" value="ECO:0007669"/>
    <property type="project" value="TreeGrafter"/>
</dbReference>
<comment type="similarity">
    <text evidence="1 5">Belongs to the 5-formyltetrahydrofolate cyclo-ligase family.</text>
</comment>
<evidence type="ECO:0000313" key="6">
    <source>
        <dbReference type="EMBL" id="TCP28449.1"/>
    </source>
</evidence>
<dbReference type="InterPro" id="IPR002698">
    <property type="entry name" value="FTHF_cligase"/>
</dbReference>
<dbReference type="SUPFAM" id="SSF100950">
    <property type="entry name" value="NagB/RpiA/CoA transferase-like"/>
    <property type="match status" value="1"/>
</dbReference>
<evidence type="ECO:0000256" key="2">
    <source>
        <dbReference type="ARBA" id="ARBA00022741"/>
    </source>
</evidence>
<feature type="binding site" evidence="4">
    <location>
        <position position="48"/>
    </location>
    <ligand>
        <name>substrate</name>
    </ligand>
</feature>
<name>A0A4R2P1A2_9FLAO</name>
<dbReference type="EC" id="6.3.3.2" evidence="5"/>
<feature type="binding site" evidence="4">
    <location>
        <begin position="3"/>
        <end position="7"/>
    </location>
    <ligand>
        <name>ATP</name>
        <dbReference type="ChEBI" id="CHEBI:30616"/>
    </ligand>
</feature>